<evidence type="ECO:0000259" key="8">
    <source>
        <dbReference type="Pfam" id="PF01243"/>
    </source>
</evidence>
<evidence type="ECO:0000259" key="9">
    <source>
        <dbReference type="Pfam" id="PF10590"/>
    </source>
</evidence>
<keyword evidence="5" id="KW-0285">Flavoprotein</keyword>
<evidence type="ECO:0000256" key="2">
    <source>
        <dbReference type="ARBA" id="ARBA00004738"/>
    </source>
</evidence>
<reference evidence="10" key="1">
    <citation type="submission" date="2020-06" db="EMBL/GenBank/DDBJ databases">
        <authorList>
            <person name="Onetto C."/>
        </authorList>
    </citation>
    <scope>NUCLEOTIDE SEQUENCE</scope>
</reference>
<comment type="caution">
    <text evidence="10">The sequence shown here is derived from an EMBL/GenBank/DDBJ whole genome shotgun (WGS) entry which is preliminary data.</text>
</comment>
<feature type="domain" description="Pyridoxamine 5'-phosphate oxidase N-terminal" evidence="8">
    <location>
        <begin position="43"/>
        <end position="158"/>
    </location>
</feature>
<comment type="cofactor">
    <cofactor evidence="1">
        <name>FMN</name>
        <dbReference type="ChEBI" id="CHEBI:58210"/>
    </cofactor>
</comment>
<dbReference type="Pfam" id="PF01243">
    <property type="entry name" value="PNPOx_N"/>
    <property type="match status" value="1"/>
</dbReference>
<feature type="domain" description="Pyridoxine 5'-phosphate oxidase dimerisation C-terminal" evidence="9">
    <location>
        <begin position="182"/>
        <end position="221"/>
    </location>
</feature>
<dbReference type="NCBIfam" id="NF004231">
    <property type="entry name" value="PRK05679.1"/>
    <property type="match status" value="1"/>
</dbReference>
<protein>
    <recommendedName>
        <fullName evidence="4">pyridoxal 5'-phosphate synthase</fullName>
        <ecNumber evidence="4">1.4.3.5</ecNumber>
    </recommendedName>
</protein>
<dbReference type="Pfam" id="PF10590">
    <property type="entry name" value="PNP_phzG_C"/>
    <property type="match status" value="1"/>
</dbReference>
<evidence type="ECO:0000256" key="4">
    <source>
        <dbReference type="ARBA" id="ARBA00012801"/>
    </source>
</evidence>
<dbReference type="PIRSF" id="PIRSF000190">
    <property type="entry name" value="Pyd_amn-ph_oxd"/>
    <property type="match status" value="1"/>
</dbReference>
<evidence type="ECO:0000256" key="5">
    <source>
        <dbReference type="ARBA" id="ARBA00022630"/>
    </source>
</evidence>
<name>A0A9N8JB48_9PEZI</name>
<dbReference type="SUPFAM" id="SSF50475">
    <property type="entry name" value="FMN-binding split barrel"/>
    <property type="match status" value="1"/>
</dbReference>
<dbReference type="EC" id="1.4.3.5" evidence="4"/>
<dbReference type="InterPro" id="IPR012349">
    <property type="entry name" value="Split_barrel_FMN-bd"/>
</dbReference>
<evidence type="ECO:0000313" key="10">
    <source>
        <dbReference type="EMBL" id="CAD0084605.1"/>
    </source>
</evidence>
<evidence type="ECO:0000256" key="3">
    <source>
        <dbReference type="ARBA" id="ARBA00005037"/>
    </source>
</evidence>
<evidence type="ECO:0000256" key="1">
    <source>
        <dbReference type="ARBA" id="ARBA00001917"/>
    </source>
</evidence>
<dbReference type="GO" id="GO:0010181">
    <property type="term" value="F:FMN binding"/>
    <property type="evidence" value="ECO:0007669"/>
    <property type="project" value="InterPro"/>
</dbReference>
<dbReference type="EMBL" id="CAIJEN010000003">
    <property type="protein sequence ID" value="CAD0084605.1"/>
    <property type="molecule type" value="Genomic_DNA"/>
</dbReference>
<comment type="pathway">
    <text evidence="2">Cofactor metabolism; pyridoxal 5'-phosphate salvage; pyridoxal 5'-phosphate from pyridoxamine 5'-phosphate: step 1/1.</text>
</comment>
<evidence type="ECO:0000256" key="7">
    <source>
        <dbReference type="ARBA" id="ARBA00023002"/>
    </source>
</evidence>
<dbReference type="Gene3D" id="2.30.110.10">
    <property type="entry name" value="Electron Transport, Fmn-binding Protein, Chain A"/>
    <property type="match status" value="1"/>
</dbReference>
<dbReference type="InterPro" id="IPR011576">
    <property type="entry name" value="Pyridox_Oxase_N"/>
</dbReference>
<gene>
    <name evidence="10" type="ORF">AWRI4619_LOCUS3172</name>
</gene>
<dbReference type="PANTHER" id="PTHR10851:SF0">
    <property type="entry name" value="PYRIDOXINE-5'-PHOSPHATE OXIDASE"/>
    <property type="match status" value="1"/>
</dbReference>
<keyword evidence="7" id="KW-0560">Oxidoreductase</keyword>
<dbReference type="PANTHER" id="PTHR10851">
    <property type="entry name" value="PYRIDOXINE-5-PHOSPHATE OXIDASE"/>
    <property type="match status" value="1"/>
</dbReference>
<dbReference type="InterPro" id="IPR000659">
    <property type="entry name" value="Pyridox_Oxase"/>
</dbReference>
<evidence type="ECO:0000313" key="11">
    <source>
        <dbReference type="Proteomes" id="UP000716446"/>
    </source>
</evidence>
<dbReference type="Proteomes" id="UP000716446">
    <property type="component" value="Unassembled WGS sequence"/>
</dbReference>
<evidence type="ECO:0000256" key="6">
    <source>
        <dbReference type="ARBA" id="ARBA00022643"/>
    </source>
</evidence>
<dbReference type="AlphaFoldDB" id="A0A9N8JB48"/>
<comment type="pathway">
    <text evidence="3">Cofactor metabolism; pyridoxal 5'-phosphate salvage; pyridoxal 5'-phosphate from pyridoxine 5'-phosphate: step 1/1.</text>
</comment>
<keyword evidence="6" id="KW-0288">FMN</keyword>
<sequence>MNISDPTAQALLRGLPSLKGPSRPLDLFTLLPSSPREAFTDWLKDAVDNNVKEPHAMTLSTIDEHGYPDAKVLILKNLDGRGCHLAIKADRPKGKQIMHKPAVALTFYWPQLGCQICIRGQASQLSAEESAKDFAERPMGSKITVLASKQSEVLEHHDALGDGHRKAQEKIKAEPDFVSPAWTVFAVAANSVEFRQGATDRMHQRLRYETSNDGSGWEKHVPYP</sequence>
<keyword evidence="11" id="KW-1185">Reference proteome</keyword>
<accession>A0A9N8JB48</accession>
<organism evidence="10 11">
    <name type="scientific">Aureobasidium vineae</name>
    <dbReference type="NCBI Taxonomy" id="2773715"/>
    <lineage>
        <taxon>Eukaryota</taxon>
        <taxon>Fungi</taxon>
        <taxon>Dikarya</taxon>
        <taxon>Ascomycota</taxon>
        <taxon>Pezizomycotina</taxon>
        <taxon>Dothideomycetes</taxon>
        <taxon>Dothideomycetidae</taxon>
        <taxon>Dothideales</taxon>
        <taxon>Saccotheciaceae</taxon>
        <taxon>Aureobasidium</taxon>
    </lineage>
</organism>
<dbReference type="InterPro" id="IPR019576">
    <property type="entry name" value="Pyridoxamine_oxidase_dimer_C"/>
</dbReference>
<dbReference type="GO" id="GO:0004733">
    <property type="term" value="F:pyridoxamine phosphate oxidase activity"/>
    <property type="evidence" value="ECO:0007669"/>
    <property type="project" value="UniProtKB-EC"/>
</dbReference>
<dbReference type="GO" id="GO:0008615">
    <property type="term" value="P:pyridoxine biosynthetic process"/>
    <property type="evidence" value="ECO:0007669"/>
    <property type="project" value="InterPro"/>
</dbReference>
<proteinExistence type="predicted"/>